<dbReference type="InterPro" id="IPR005225">
    <property type="entry name" value="Small_GTP-bd"/>
</dbReference>
<dbReference type="PANTHER" id="PTHR46149:SF3">
    <property type="entry name" value="MIP08469P"/>
    <property type="match status" value="1"/>
</dbReference>
<dbReference type="PRINTS" id="PR00449">
    <property type="entry name" value="RASTRNSFRMNG"/>
</dbReference>
<keyword evidence="6" id="KW-0472">Membrane</keyword>
<dbReference type="Pfam" id="PF00071">
    <property type="entry name" value="Ras"/>
    <property type="match status" value="1"/>
</dbReference>
<comment type="similarity">
    <text evidence="8">Belongs to the small GTPase superfamily. RasD family.</text>
</comment>
<dbReference type="GO" id="GO:0005886">
    <property type="term" value="C:plasma membrane"/>
    <property type="evidence" value="ECO:0007669"/>
    <property type="project" value="UniProtKB-SubCell"/>
</dbReference>
<reference evidence="9" key="2">
    <citation type="submission" date="2025-09" db="UniProtKB">
        <authorList>
            <consortium name="Ensembl"/>
        </authorList>
    </citation>
    <scope>IDENTIFICATION</scope>
</reference>
<dbReference type="InterPro" id="IPR052236">
    <property type="entry name" value="Small_GTPase_RasD"/>
</dbReference>
<evidence type="ECO:0000256" key="7">
    <source>
        <dbReference type="ARBA" id="ARBA00023288"/>
    </source>
</evidence>
<reference evidence="9" key="1">
    <citation type="submission" date="2025-08" db="UniProtKB">
        <authorList>
            <consortium name="Ensembl"/>
        </authorList>
    </citation>
    <scope>IDENTIFICATION</scope>
</reference>
<evidence type="ECO:0000256" key="6">
    <source>
        <dbReference type="ARBA" id="ARBA00023136"/>
    </source>
</evidence>
<name>A0A8C4Q137_EPTBU</name>
<evidence type="ECO:0000256" key="5">
    <source>
        <dbReference type="ARBA" id="ARBA00023134"/>
    </source>
</evidence>
<keyword evidence="7" id="KW-0449">Lipoprotein</keyword>
<evidence type="ECO:0000313" key="10">
    <source>
        <dbReference type="Proteomes" id="UP000694388"/>
    </source>
</evidence>
<dbReference type="SMART" id="SM00174">
    <property type="entry name" value="RHO"/>
    <property type="match status" value="1"/>
</dbReference>
<proteinExistence type="inferred from homology"/>
<dbReference type="InterPro" id="IPR027417">
    <property type="entry name" value="P-loop_NTPase"/>
</dbReference>
<dbReference type="Proteomes" id="UP000694388">
    <property type="component" value="Unplaced"/>
</dbReference>
<dbReference type="SUPFAM" id="SSF52540">
    <property type="entry name" value="P-loop containing nucleoside triphosphate hydrolases"/>
    <property type="match status" value="1"/>
</dbReference>
<accession>A0A8C4Q137</accession>
<evidence type="ECO:0000256" key="1">
    <source>
        <dbReference type="ARBA" id="ARBA00004193"/>
    </source>
</evidence>
<evidence type="ECO:0000256" key="8">
    <source>
        <dbReference type="ARBA" id="ARBA00038061"/>
    </source>
</evidence>
<dbReference type="SMART" id="SM00173">
    <property type="entry name" value="RAS"/>
    <property type="match status" value="1"/>
</dbReference>
<keyword evidence="4" id="KW-0547">Nucleotide-binding</keyword>
<dbReference type="Gene3D" id="3.40.50.300">
    <property type="entry name" value="P-loop containing nucleotide triphosphate hydrolases"/>
    <property type="match status" value="1"/>
</dbReference>
<sequence length="267" mass="30748">MYVLLVNVCSLKETRVKFETAKLLPCVAFLGCFMQAFFGSSSMEGVNFFTILATWYVYVQSFHHTLTLSISKQLRIPAKNCHRMVVLGSSKAGKTSIVSRFLHGHFNEQYIPTIDEFHRKLYRIRGEVYQLDVLDTSGNLPYPAMRRLSILTGDIFLLVFSIDSHESFKEVVRLREQIIQTKSALYNRPLASMSSFERFSMCALNKKSTQSSNVDHDASSPCLQHTRMTVHRWIQTRTPTALGQWKQVVKKKKNPMTYGCCDGKWFY</sequence>
<dbReference type="PANTHER" id="PTHR46149">
    <property type="entry name" value="MIP08469P"/>
    <property type="match status" value="1"/>
</dbReference>
<comment type="subcellular location">
    <subcellularLocation>
        <location evidence="1">Cell membrane</location>
        <topology evidence="1">Lipid-anchor</topology>
    </subcellularLocation>
</comment>
<keyword evidence="3" id="KW-0488">Methylation</keyword>
<dbReference type="GO" id="GO:0005525">
    <property type="term" value="F:GTP binding"/>
    <property type="evidence" value="ECO:0007669"/>
    <property type="project" value="UniProtKB-KW"/>
</dbReference>
<dbReference type="InterPro" id="IPR001806">
    <property type="entry name" value="Small_GTPase"/>
</dbReference>
<dbReference type="GO" id="GO:0003924">
    <property type="term" value="F:GTPase activity"/>
    <property type="evidence" value="ECO:0007669"/>
    <property type="project" value="InterPro"/>
</dbReference>
<protein>
    <submittedName>
        <fullName evidence="9">Ras related dexamethasone induced 1</fullName>
    </submittedName>
</protein>
<dbReference type="NCBIfam" id="TIGR00231">
    <property type="entry name" value="small_GTP"/>
    <property type="match status" value="1"/>
</dbReference>
<evidence type="ECO:0000256" key="3">
    <source>
        <dbReference type="ARBA" id="ARBA00022481"/>
    </source>
</evidence>
<organism evidence="9 10">
    <name type="scientific">Eptatretus burgeri</name>
    <name type="common">Inshore hagfish</name>
    <dbReference type="NCBI Taxonomy" id="7764"/>
    <lineage>
        <taxon>Eukaryota</taxon>
        <taxon>Metazoa</taxon>
        <taxon>Chordata</taxon>
        <taxon>Craniata</taxon>
        <taxon>Vertebrata</taxon>
        <taxon>Cyclostomata</taxon>
        <taxon>Myxini</taxon>
        <taxon>Myxiniformes</taxon>
        <taxon>Myxinidae</taxon>
        <taxon>Eptatretinae</taxon>
        <taxon>Eptatretus</taxon>
    </lineage>
</organism>
<dbReference type="GO" id="GO:0031681">
    <property type="term" value="F:G-protein beta-subunit binding"/>
    <property type="evidence" value="ECO:0007669"/>
    <property type="project" value="TreeGrafter"/>
</dbReference>
<evidence type="ECO:0000256" key="2">
    <source>
        <dbReference type="ARBA" id="ARBA00022475"/>
    </source>
</evidence>
<keyword evidence="10" id="KW-1185">Reference proteome</keyword>
<keyword evidence="5" id="KW-0342">GTP-binding</keyword>
<dbReference type="GeneTree" id="ENSGT00940000161274"/>
<dbReference type="AlphaFoldDB" id="A0A8C4Q137"/>
<dbReference type="Ensembl" id="ENSEBUT00000008877.1">
    <property type="protein sequence ID" value="ENSEBUP00000008376.1"/>
    <property type="gene ID" value="ENSEBUG00000005423.1"/>
</dbReference>
<keyword evidence="2" id="KW-1003">Cell membrane</keyword>
<dbReference type="PROSITE" id="PS51421">
    <property type="entry name" value="RAS"/>
    <property type="match status" value="1"/>
</dbReference>
<evidence type="ECO:0000313" key="9">
    <source>
        <dbReference type="Ensembl" id="ENSEBUP00000008376.1"/>
    </source>
</evidence>
<dbReference type="GO" id="GO:0007165">
    <property type="term" value="P:signal transduction"/>
    <property type="evidence" value="ECO:0007669"/>
    <property type="project" value="TreeGrafter"/>
</dbReference>
<evidence type="ECO:0000256" key="4">
    <source>
        <dbReference type="ARBA" id="ARBA00022741"/>
    </source>
</evidence>